<dbReference type="Proteomes" id="UP000251485">
    <property type="component" value="Unassembled WGS sequence"/>
</dbReference>
<organism evidence="2 3">
    <name type="scientific">Proteus mirabilis</name>
    <dbReference type="NCBI Taxonomy" id="584"/>
    <lineage>
        <taxon>Bacteria</taxon>
        <taxon>Pseudomonadati</taxon>
        <taxon>Pseudomonadota</taxon>
        <taxon>Gammaproteobacteria</taxon>
        <taxon>Enterobacterales</taxon>
        <taxon>Morganellaceae</taxon>
        <taxon>Proteus</taxon>
    </lineage>
</organism>
<protein>
    <submittedName>
        <fullName evidence="2">Uncharacterized protein</fullName>
    </submittedName>
</protein>
<gene>
    <name evidence="2" type="ORF">NCTC10975_03880</name>
</gene>
<reference evidence="2 3" key="1">
    <citation type="submission" date="2018-06" db="EMBL/GenBank/DDBJ databases">
        <authorList>
            <consortium name="Pathogen Informatics"/>
            <person name="Doyle S."/>
        </authorList>
    </citation>
    <scope>NUCLEOTIDE SEQUENCE [LARGE SCALE GENOMIC DNA]</scope>
    <source>
        <strain evidence="2 3">NCTC10975</strain>
    </source>
</reference>
<dbReference type="EMBL" id="UAUE01000027">
    <property type="protein sequence ID" value="SPZ01236.1"/>
    <property type="molecule type" value="Genomic_DNA"/>
</dbReference>
<dbReference type="AlphaFoldDB" id="A0A2X2C6H2"/>
<feature type="signal peptide" evidence="1">
    <location>
        <begin position="1"/>
        <end position="22"/>
    </location>
</feature>
<evidence type="ECO:0000313" key="3">
    <source>
        <dbReference type="Proteomes" id="UP000251485"/>
    </source>
</evidence>
<accession>A0A2X2C6H2</accession>
<feature type="chain" id="PRO_5015970416" evidence="1">
    <location>
        <begin position="23"/>
        <end position="44"/>
    </location>
</feature>
<evidence type="ECO:0000313" key="2">
    <source>
        <dbReference type="EMBL" id="SPZ01236.1"/>
    </source>
</evidence>
<proteinExistence type="predicted"/>
<keyword evidence="1" id="KW-0732">Signal</keyword>
<name>A0A2X2C6H2_PROMI</name>
<sequence length="44" mass="4704">MKKSLLAALALTMTLGMGNAVAQQLTYPTKNIDVVIPKKPGGRY</sequence>
<evidence type="ECO:0000256" key="1">
    <source>
        <dbReference type="SAM" id="SignalP"/>
    </source>
</evidence>